<dbReference type="Gene3D" id="3.40.50.720">
    <property type="entry name" value="NAD(P)-binding Rossmann-like Domain"/>
    <property type="match status" value="1"/>
</dbReference>
<dbReference type="InterPro" id="IPR002347">
    <property type="entry name" value="SDR_fam"/>
</dbReference>
<dbReference type="GO" id="GO:0016614">
    <property type="term" value="F:oxidoreductase activity, acting on CH-OH group of donors"/>
    <property type="evidence" value="ECO:0007669"/>
    <property type="project" value="UniProtKB-ARBA"/>
</dbReference>
<dbReference type="GO" id="GO:0008206">
    <property type="term" value="P:bile acid metabolic process"/>
    <property type="evidence" value="ECO:0007669"/>
    <property type="project" value="UniProtKB-ARBA"/>
</dbReference>
<keyword evidence="5" id="KW-1185">Reference proteome</keyword>
<sequence length="291" mass="31555">MVKSSKQEEKTLFPPQHQDEHPGMEYLMNPLPVYDDKQYTGSHKLKDKVALISGGDSGIGRAVALAFAKEGADVVFVYYNETKDAEETKDLITSLGRKCLSLPGDIADESFCIQAVQKTIETFGNLHVLVNNAAVQYVQNGLESISSDQMLRTFQVNVFGMFYLTKAALPHLEKSSSIINTTSLSAYEGNPKLIDYSATKGAIVSFTRSLATSLADKGIRVNGVAPGKVWTPLIPSSFPAEQVAKWGANTAMKRAGQPVEFGPAYVFLASNDSSYMTGQILHLNGGLFVTS</sequence>
<dbReference type="CDD" id="cd05355">
    <property type="entry name" value="SDR_c1"/>
    <property type="match status" value="1"/>
</dbReference>
<dbReference type="Proteomes" id="UP000295689">
    <property type="component" value="Unassembled WGS sequence"/>
</dbReference>
<evidence type="ECO:0000256" key="2">
    <source>
        <dbReference type="ARBA" id="ARBA00023002"/>
    </source>
</evidence>
<reference evidence="4 5" key="1">
    <citation type="journal article" date="2015" name="Stand. Genomic Sci.">
        <title>Genomic Encyclopedia of Bacterial and Archaeal Type Strains, Phase III: the genomes of soil and plant-associated and newly described type strains.</title>
        <authorList>
            <person name="Whitman W.B."/>
            <person name="Woyke T."/>
            <person name="Klenk H.P."/>
            <person name="Zhou Y."/>
            <person name="Lilburn T.G."/>
            <person name="Beck B.J."/>
            <person name="De Vos P."/>
            <person name="Vandamme P."/>
            <person name="Eisen J.A."/>
            <person name="Garrity G."/>
            <person name="Hugenholtz P."/>
            <person name="Kyrpides N.C."/>
        </authorList>
    </citation>
    <scope>NUCLEOTIDE SEQUENCE [LARGE SCALE GENOMIC DNA]</scope>
    <source>
        <strain evidence="4 5">CV53</strain>
    </source>
</reference>
<protein>
    <submittedName>
        <fullName evidence="4">NAD(P)-dependent dehydrogenase (Short-subunit alcohol dehydrogenase family)</fullName>
    </submittedName>
</protein>
<proteinExistence type="inferred from homology"/>
<dbReference type="RefSeq" id="WP_132010997.1">
    <property type="nucleotide sequence ID" value="NZ_JABUHM010000012.1"/>
</dbReference>
<organism evidence="4 5">
    <name type="scientific">Mesobacillus foraminis</name>
    <dbReference type="NCBI Taxonomy" id="279826"/>
    <lineage>
        <taxon>Bacteria</taxon>
        <taxon>Bacillati</taxon>
        <taxon>Bacillota</taxon>
        <taxon>Bacilli</taxon>
        <taxon>Bacillales</taxon>
        <taxon>Bacillaceae</taxon>
        <taxon>Mesobacillus</taxon>
    </lineage>
</organism>
<accession>A0A4R2B4S9</accession>
<dbReference type="FunFam" id="3.40.50.720:FF:000084">
    <property type="entry name" value="Short-chain dehydrogenase reductase"/>
    <property type="match status" value="1"/>
</dbReference>
<keyword evidence="2" id="KW-0560">Oxidoreductase</keyword>
<evidence type="ECO:0000256" key="1">
    <source>
        <dbReference type="ARBA" id="ARBA00006484"/>
    </source>
</evidence>
<name>A0A4R2B4S9_9BACI</name>
<comment type="similarity">
    <text evidence="1">Belongs to the short-chain dehydrogenases/reductases (SDR) family.</text>
</comment>
<dbReference type="PANTHER" id="PTHR48107">
    <property type="entry name" value="NADPH-DEPENDENT ALDEHYDE REDUCTASE-LIKE PROTEIN, CHLOROPLASTIC-RELATED"/>
    <property type="match status" value="1"/>
</dbReference>
<dbReference type="EMBL" id="SLVV01000014">
    <property type="protein sequence ID" value="TCN20394.1"/>
    <property type="molecule type" value="Genomic_DNA"/>
</dbReference>
<evidence type="ECO:0000256" key="3">
    <source>
        <dbReference type="SAM" id="MobiDB-lite"/>
    </source>
</evidence>
<dbReference type="PRINTS" id="PR00081">
    <property type="entry name" value="GDHRDH"/>
</dbReference>
<comment type="caution">
    <text evidence="4">The sequence shown here is derived from an EMBL/GenBank/DDBJ whole genome shotgun (WGS) entry which is preliminary data.</text>
</comment>
<dbReference type="NCBIfam" id="NF005214">
    <property type="entry name" value="PRK06701.1"/>
    <property type="match status" value="1"/>
</dbReference>
<feature type="region of interest" description="Disordered" evidence="3">
    <location>
        <begin position="1"/>
        <end position="23"/>
    </location>
</feature>
<dbReference type="AlphaFoldDB" id="A0A4R2B4S9"/>
<dbReference type="InterPro" id="IPR036291">
    <property type="entry name" value="NAD(P)-bd_dom_sf"/>
</dbReference>
<dbReference type="SUPFAM" id="SSF51735">
    <property type="entry name" value="NAD(P)-binding Rossmann-fold domains"/>
    <property type="match status" value="1"/>
</dbReference>
<gene>
    <name evidence="4" type="ORF">EV146_11411</name>
</gene>
<dbReference type="PRINTS" id="PR00080">
    <property type="entry name" value="SDRFAMILY"/>
</dbReference>
<dbReference type="Pfam" id="PF13561">
    <property type="entry name" value="adh_short_C2"/>
    <property type="match status" value="1"/>
</dbReference>
<dbReference type="InterPro" id="IPR020904">
    <property type="entry name" value="Sc_DH/Rdtase_CS"/>
</dbReference>
<dbReference type="PANTHER" id="PTHR48107:SF16">
    <property type="entry name" value="NADPH-DEPENDENT ALDEHYDE REDUCTASE 1, CHLOROPLASTIC"/>
    <property type="match status" value="1"/>
</dbReference>
<evidence type="ECO:0000313" key="5">
    <source>
        <dbReference type="Proteomes" id="UP000295689"/>
    </source>
</evidence>
<dbReference type="PROSITE" id="PS00061">
    <property type="entry name" value="ADH_SHORT"/>
    <property type="match status" value="1"/>
</dbReference>
<evidence type="ECO:0000313" key="4">
    <source>
        <dbReference type="EMBL" id="TCN20394.1"/>
    </source>
</evidence>